<evidence type="ECO:0000256" key="2">
    <source>
        <dbReference type="ARBA" id="ARBA00023125"/>
    </source>
</evidence>
<dbReference type="AlphaFoldDB" id="A0A942V0C4"/>
<dbReference type="RefSeq" id="WP_203365667.1">
    <property type="nucleotide sequence ID" value="NZ_WSFT01000021.1"/>
</dbReference>
<keyword evidence="6" id="KW-1185">Reference proteome</keyword>
<dbReference type="InterPro" id="IPR010982">
    <property type="entry name" value="Lambda_DNA-bd_dom_sf"/>
</dbReference>
<dbReference type="Gene3D" id="3.40.50.2300">
    <property type="match status" value="2"/>
</dbReference>
<dbReference type="InterPro" id="IPR000843">
    <property type="entry name" value="HTH_LacI"/>
</dbReference>
<dbReference type="SUPFAM" id="SSF53822">
    <property type="entry name" value="Periplasmic binding protein-like I"/>
    <property type="match status" value="1"/>
</dbReference>
<keyword evidence="2 5" id="KW-0238">DNA-binding</keyword>
<sequence length="340" mass="38898">MIKRNLNIKHIAKISGFGVSTVSRVINNHPDVSDKTREKILKVIEEHNYIPNNSARNLKKTETNNIGLLVKGIYNPFFSEIVHTIENRLNDAGYSMIIHYKYDNINDIGAAIQFIKEKRLKGLIYLGGDFNDEDDEQLRYIKTPIVITSPNIIEEAYRKTFSSIVIENEEAAYNAVDYLIKLGHRKIATIVTELKEKSIGELRLDGYKKALEDNNISYNEEYVRVGEFTFESAYNEMNDLLDKNKEITAVFAISDIMAIGAAKAILSRGLRIPEDISVIGFDGIEYSRYFHPSLATIEQPKEEFGHKSIDILFKLIDGKIDHQHIILDTKLLKRESCRQI</sequence>
<dbReference type="GO" id="GO:0003700">
    <property type="term" value="F:DNA-binding transcription factor activity"/>
    <property type="evidence" value="ECO:0007669"/>
    <property type="project" value="TreeGrafter"/>
</dbReference>
<dbReference type="PANTHER" id="PTHR30146">
    <property type="entry name" value="LACI-RELATED TRANSCRIPTIONAL REPRESSOR"/>
    <property type="match status" value="1"/>
</dbReference>
<evidence type="ECO:0000259" key="4">
    <source>
        <dbReference type="PROSITE" id="PS50932"/>
    </source>
</evidence>
<comment type="caution">
    <text evidence="5">The sequence shown here is derived from an EMBL/GenBank/DDBJ whole genome shotgun (WGS) entry which is preliminary data.</text>
</comment>
<evidence type="ECO:0000256" key="3">
    <source>
        <dbReference type="ARBA" id="ARBA00023163"/>
    </source>
</evidence>
<keyword evidence="3" id="KW-0804">Transcription</keyword>
<feature type="domain" description="HTH lacI-type" evidence="4">
    <location>
        <begin position="6"/>
        <end position="60"/>
    </location>
</feature>
<reference evidence="5" key="1">
    <citation type="submission" date="2019-12" db="EMBL/GenBank/DDBJ databases">
        <title>Clostridiaceae gen. nov. sp. nov., isolated from sediment in Xinjiang, China.</title>
        <authorList>
            <person name="Zhang R."/>
        </authorList>
    </citation>
    <scope>NUCLEOTIDE SEQUENCE</scope>
    <source>
        <strain evidence="5">D2Q-11</strain>
    </source>
</reference>
<dbReference type="CDD" id="cd01392">
    <property type="entry name" value="HTH_LacI"/>
    <property type="match status" value="1"/>
</dbReference>
<dbReference type="GO" id="GO:0000976">
    <property type="term" value="F:transcription cis-regulatory region binding"/>
    <property type="evidence" value="ECO:0007669"/>
    <property type="project" value="TreeGrafter"/>
</dbReference>
<name>A0A942V0C4_9FIRM</name>
<dbReference type="EMBL" id="WSFT01000021">
    <property type="protein sequence ID" value="MBS4537737.1"/>
    <property type="molecule type" value="Genomic_DNA"/>
</dbReference>
<dbReference type="SMART" id="SM00354">
    <property type="entry name" value="HTH_LACI"/>
    <property type="match status" value="1"/>
</dbReference>
<dbReference type="Pfam" id="PF00356">
    <property type="entry name" value="LacI"/>
    <property type="match status" value="1"/>
</dbReference>
<dbReference type="PANTHER" id="PTHR30146:SF109">
    <property type="entry name" value="HTH-TYPE TRANSCRIPTIONAL REGULATOR GALS"/>
    <property type="match status" value="1"/>
</dbReference>
<protein>
    <submittedName>
        <fullName evidence="5">LacI family DNA-binding transcriptional regulator</fullName>
    </submittedName>
</protein>
<accession>A0A942V0C4</accession>
<dbReference type="InterPro" id="IPR028082">
    <property type="entry name" value="Peripla_BP_I"/>
</dbReference>
<evidence type="ECO:0000256" key="1">
    <source>
        <dbReference type="ARBA" id="ARBA00023015"/>
    </source>
</evidence>
<dbReference type="Pfam" id="PF13377">
    <property type="entry name" value="Peripla_BP_3"/>
    <property type="match status" value="1"/>
</dbReference>
<keyword evidence="1" id="KW-0805">Transcription regulation</keyword>
<dbReference type="Proteomes" id="UP000724672">
    <property type="component" value="Unassembled WGS sequence"/>
</dbReference>
<organism evidence="5 6">
    <name type="scientific">Anaeromonas frigoriresistens</name>
    <dbReference type="NCBI Taxonomy" id="2683708"/>
    <lineage>
        <taxon>Bacteria</taxon>
        <taxon>Bacillati</taxon>
        <taxon>Bacillota</taxon>
        <taxon>Tissierellia</taxon>
        <taxon>Tissierellales</taxon>
        <taxon>Thermohalobacteraceae</taxon>
        <taxon>Anaeromonas</taxon>
    </lineage>
</organism>
<dbReference type="Gene3D" id="1.10.260.40">
    <property type="entry name" value="lambda repressor-like DNA-binding domains"/>
    <property type="match status" value="1"/>
</dbReference>
<evidence type="ECO:0000313" key="6">
    <source>
        <dbReference type="Proteomes" id="UP000724672"/>
    </source>
</evidence>
<proteinExistence type="predicted"/>
<dbReference type="InterPro" id="IPR046335">
    <property type="entry name" value="LacI/GalR-like_sensor"/>
</dbReference>
<dbReference type="SUPFAM" id="SSF47413">
    <property type="entry name" value="lambda repressor-like DNA-binding domains"/>
    <property type="match status" value="1"/>
</dbReference>
<dbReference type="PROSITE" id="PS50932">
    <property type="entry name" value="HTH_LACI_2"/>
    <property type="match status" value="1"/>
</dbReference>
<evidence type="ECO:0000313" key="5">
    <source>
        <dbReference type="EMBL" id="MBS4537737.1"/>
    </source>
</evidence>
<dbReference type="CDD" id="cd06267">
    <property type="entry name" value="PBP1_LacI_sugar_binding-like"/>
    <property type="match status" value="1"/>
</dbReference>
<gene>
    <name evidence="5" type="ORF">GOQ27_04645</name>
</gene>